<evidence type="ECO:0000259" key="21">
    <source>
        <dbReference type="PROSITE" id="PS51385"/>
    </source>
</evidence>
<dbReference type="HAMAP" id="MF_01966">
    <property type="entry name" value="NADHX_epimerase"/>
    <property type="match status" value="1"/>
</dbReference>
<feature type="binding site" evidence="18">
    <location>
        <begin position="61"/>
        <end position="65"/>
    </location>
    <ligand>
        <name>(6S)-NADPHX</name>
        <dbReference type="ChEBI" id="CHEBI:64076"/>
    </ligand>
</feature>
<evidence type="ECO:0000256" key="9">
    <source>
        <dbReference type="ARBA" id="ARBA00022958"/>
    </source>
</evidence>
<dbReference type="Proteomes" id="UP000731465">
    <property type="component" value="Unassembled WGS sequence"/>
</dbReference>
<evidence type="ECO:0000256" key="5">
    <source>
        <dbReference type="ARBA" id="ARBA00022723"/>
    </source>
</evidence>
<evidence type="ECO:0000256" key="16">
    <source>
        <dbReference type="ARBA" id="ARBA00049209"/>
    </source>
</evidence>
<dbReference type="PROSITE" id="PS51383">
    <property type="entry name" value="YJEF_C_3"/>
    <property type="match status" value="1"/>
</dbReference>
<evidence type="ECO:0000256" key="14">
    <source>
        <dbReference type="ARBA" id="ARBA00025153"/>
    </source>
</evidence>
<dbReference type="Pfam" id="PF01256">
    <property type="entry name" value="Carb_kinase"/>
    <property type="match status" value="1"/>
</dbReference>
<comment type="function">
    <text evidence="14 19">Bifunctional enzyme that catalyzes the epimerization of the S- and R-forms of NAD(P)HX and the dehydration of the S-form of NAD(P)HX at the expense of ADP, which is converted to AMP. This allows the repair of both epimers of NAD(P)HX, a damaged form of NAD(P)H that is a result of enzymatic or heat-dependent hydration.</text>
</comment>
<dbReference type="InterPro" id="IPR036652">
    <property type="entry name" value="YjeF_N_dom_sf"/>
</dbReference>
<feature type="binding site" evidence="17">
    <location>
        <position position="338"/>
    </location>
    <ligand>
        <name>(6S)-NADPHX</name>
        <dbReference type="ChEBI" id="CHEBI:64076"/>
    </ligand>
</feature>
<evidence type="ECO:0000259" key="20">
    <source>
        <dbReference type="PROSITE" id="PS51383"/>
    </source>
</evidence>
<feature type="binding site" evidence="17">
    <location>
        <position position="453"/>
    </location>
    <ligand>
        <name>(6S)-NADPHX</name>
        <dbReference type="ChEBI" id="CHEBI:64076"/>
    </ligand>
</feature>
<comment type="similarity">
    <text evidence="4 19">In the C-terminal section; belongs to the NnrD/CARKD family.</text>
</comment>
<keyword evidence="10 17" id="KW-0520">NAD</keyword>
<dbReference type="InterPro" id="IPR029056">
    <property type="entry name" value="Ribokinase-like"/>
</dbReference>
<evidence type="ECO:0000256" key="1">
    <source>
        <dbReference type="ARBA" id="ARBA00000013"/>
    </source>
</evidence>
<dbReference type="EC" id="5.1.99.6" evidence="19"/>
<evidence type="ECO:0000256" key="12">
    <source>
        <dbReference type="ARBA" id="ARBA00023239"/>
    </source>
</evidence>
<comment type="cofactor">
    <cofactor evidence="18 19">
        <name>K(+)</name>
        <dbReference type="ChEBI" id="CHEBI:29103"/>
    </cofactor>
    <text evidence="18 19">Binds 1 potassium ion per subunit.</text>
</comment>
<comment type="cofactor">
    <cofactor evidence="17">
        <name>Mg(2+)</name>
        <dbReference type="ChEBI" id="CHEBI:18420"/>
    </cofactor>
</comment>
<keyword evidence="5 18" id="KW-0479">Metal-binding</keyword>
<dbReference type="NCBIfam" id="TIGR00197">
    <property type="entry name" value="yjeF_nterm"/>
    <property type="match status" value="1"/>
</dbReference>
<evidence type="ECO:0000313" key="22">
    <source>
        <dbReference type="EMBL" id="MBW7570005.1"/>
    </source>
</evidence>
<dbReference type="Gene3D" id="3.40.1190.20">
    <property type="match status" value="1"/>
</dbReference>
<comment type="catalytic activity">
    <reaction evidence="2 18 19">
        <text>(6R)-NADPHX = (6S)-NADPHX</text>
        <dbReference type="Rhea" id="RHEA:32227"/>
        <dbReference type="ChEBI" id="CHEBI:64076"/>
        <dbReference type="ChEBI" id="CHEBI:64077"/>
        <dbReference type="EC" id="5.1.99.6"/>
    </reaction>
</comment>
<reference evidence="22 23" key="1">
    <citation type="submission" date="2021-03" db="EMBL/GenBank/DDBJ databases">
        <title>Succinivibrio sp. nov. isolated from feces of cow.</title>
        <authorList>
            <person name="Choi J.-Y."/>
        </authorList>
    </citation>
    <scope>NUCLEOTIDE SEQUENCE [LARGE SCALE GENOMIC DNA]</scope>
    <source>
        <strain evidence="22 23">AGMB01872</strain>
    </source>
</reference>
<comment type="catalytic activity">
    <reaction evidence="16 17 19">
        <text>(6S)-NADPHX + ADP = AMP + phosphate + NADPH + H(+)</text>
        <dbReference type="Rhea" id="RHEA:32235"/>
        <dbReference type="ChEBI" id="CHEBI:15378"/>
        <dbReference type="ChEBI" id="CHEBI:43474"/>
        <dbReference type="ChEBI" id="CHEBI:57783"/>
        <dbReference type="ChEBI" id="CHEBI:64076"/>
        <dbReference type="ChEBI" id="CHEBI:456215"/>
        <dbReference type="ChEBI" id="CHEBI:456216"/>
        <dbReference type="EC" id="4.2.1.136"/>
    </reaction>
</comment>
<dbReference type="InterPro" id="IPR030677">
    <property type="entry name" value="Nnr"/>
</dbReference>
<evidence type="ECO:0000256" key="7">
    <source>
        <dbReference type="ARBA" id="ARBA00022840"/>
    </source>
</evidence>
<dbReference type="SUPFAM" id="SSF53613">
    <property type="entry name" value="Ribokinase-like"/>
    <property type="match status" value="1"/>
</dbReference>
<keyword evidence="23" id="KW-1185">Reference proteome</keyword>
<feature type="binding site" evidence="18">
    <location>
        <position position="167"/>
    </location>
    <ligand>
        <name>(6S)-NADPHX</name>
        <dbReference type="ChEBI" id="CHEBI:64076"/>
    </ligand>
</feature>
<dbReference type="PROSITE" id="PS51385">
    <property type="entry name" value="YJEF_N"/>
    <property type="match status" value="1"/>
</dbReference>
<organism evidence="22 23">
    <name type="scientific">Succinivibrio faecicola</name>
    <dbReference type="NCBI Taxonomy" id="2820300"/>
    <lineage>
        <taxon>Bacteria</taxon>
        <taxon>Pseudomonadati</taxon>
        <taxon>Pseudomonadota</taxon>
        <taxon>Gammaproteobacteria</taxon>
        <taxon>Aeromonadales</taxon>
        <taxon>Succinivibrionaceae</taxon>
        <taxon>Succinivibrio</taxon>
    </lineage>
</organism>
<feature type="binding site" evidence="18">
    <location>
        <position position="62"/>
    </location>
    <ligand>
        <name>K(+)</name>
        <dbReference type="ChEBI" id="CHEBI:29103"/>
    </ligand>
</feature>
<proteinExistence type="inferred from homology"/>
<dbReference type="PIRSF" id="PIRSF017184">
    <property type="entry name" value="Nnr"/>
    <property type="match status" value="1"/>
</dbReference>
<dbReference type="NCBIfam" id="TIGR00196">
    <property type="entry name" value="yjeF_cterm"/>
    <property type="match status" value="1"/>
</dbReference>
<dbReference type="Gene3D" id="3.40.50.10260">
    <property type="entry name" value="YjeF N-terminal domain"/>
    <property type="match status" value="1"/>
</dbReference>
<feature type="domain" description="YjeF N-terminal" evidence="21">
    <location>
        <begin position="13"/>
        <end position="224"/>
    </location>
</feature>
<dbReference type="EC" id="4.2.1.136" evidence="19"/>
<feature type="domain" description="YjeF C-terminal" evidence="20">
    <location>
        <begin position="242"/>
        <end position="512"/>
    </location>
</feature>
<feature type="binding site" evidence="18">
    <location>
        <position position="149"/>
    </location>
    <ligand>
        <name>(6S)-NADPHX</name>
        <dbReference type="ChEBI" id="CHEBI:64076"/>
    </ligand>
</feature>
<evidence type="ECO:0000256" key="6">
    <source>
        <dbReference type="ARBA" id="ARBA00022741"/>
    </source>
</evidence>
<name>A0ABS7DGK8_9GAMM</name>
<accession>A0ABS7DGK8</accession>
<comment type="catalytic activity">
    <reaction evidence="15 17 19">
        <text>(6S)-NADHX + ADP = AMP + phosphate + NADH + H(+)</text>
        <dbReference type="Rhea" id="RHEA:32223"/>
        <dbReference type="ChEBI" id="CHEBI:15378"/>
        <dbReference type="ChEBI" id="CHEBI:43474"/>
        <dbReference type="ChEBI" id="CHEBI:57945"/>
        <dbReference type="ChEBI" id="CHEBI:64074"/>
        <dbReference type="ChEBI" id="CHEBI:456215"/>
        <dbReference type="ChEBI" id="CHEBI:456216"/>
        <dbReference type="EC" id="4.2.1.136"/>
    </reaction>
</comment>
<comment type="caution">
    <text evidence="22">The sequence shown here is derived from an EMBL/GenBank/DDBJ whole genome shotgun (WGS) entry which is preliminary data.</text>
</comment>
<evidence type="ECO:0000256" key="18">
    <source>
        <dbReference type="HAMAP-Rule" id="MF_01966"/>
    </source>
</evidence>
<comment type="similarity">
    <text evidence="17">Belongs to the NnrD/CARKD family.</text>
</comment>
<evidence type="ECO:0000256" key="13">
    <source>
        <dbReference type="ARBA" id="ARBA00023268"/>
    </source>
</evidence>
<dbReference type="SUPFAM" id="SSF64153">
    <property type="entry name" value="YjeF N-terminal domain-like"/>
    <property type="match status" value="1"/>
</dbReference>
<keyword evidence="13" id="KW-0511">Multifunctional enzyme</keyword>
<dbReference type="CDD" id="cd01171">
    <property type="entry name" value="YXKO-related"/>
    <property type="match status" value="1"/>
</dbReference>
<keyword evidence="12 17" id="KW-0456">Lyase</keyword>
<dbReference type="InterPro" id="IPR004443">
    <property type="entry name" value="YjeF_N_dom"/>
</dbReference>
<dbReference type="HAMAP" id="MF_01965">
    <property type="entry name" value="NADHX_dehydratase"/>
    <property type="match status" value="1"/>
</dbReference>
<keyword evidence="7 17" id="KW-0067">ATP-binding</keyword>
<dbReference type="Pfam" id="PF03853">
    <property type="entry name" value="YjeF_N"/>
    <property type="match status" value="1"/>
</dbReference>
<dbReference type="PROSITE" id="PS01049">
    <property type="entry name" value="YJEF_C_1"/>
    <property type="match status" value="1"/>
</dbReference>
<comment type="subunit">
    <text evidence="17">Homotetramer.</text>
</comment>
<evidence type="ECO:0000313" key="23">
    <source>
        <dbReference type="Proteomes" id="UP000731465"/>
    </source>
</evidence>
<dbReference type="InterPro" id="IPR017953">
    <property type="entry name" value="Carbohydrate_kinase_pred_CS"/>
</dbReference>
<evidence type="ECO:0000256" key="8">
    <source>
        <dbReference type="ARBA" id="ARBA00022857"/>
    </source>
</evidence>
<feature type="binding site" evidence="17">
    <location>
        <begin position="424"/>
        <end position="428"/>
    </location>
    <ligand>
        <name>AMP</name>
        <dbReference type="ChEBI" id="CHEBI:456215"/>
    </ligand>
</feature>
<keyword evidence="8 17" id="KW-0521">NADP</keyword>
<comment type="catalytic activity">
    <reaction evidence="1 18 19">
        <text>(6R)-NADHX = (6S)-NADHX</text>
        <dbReference type="Rhea" id="RHEA:32215"/>
        <dbReference type="ChEBI" id="CHEBI:64074"/>
        <dbReference type="ChEBI" id="CHEBI:64075"/>
        <dbReference type="EC" id="5.1.99.6"/>
    </reaction>
</comment>
<dbReference type="PANTHER" id="PTHR12592:SF0">
    <property type="entry name" value="ATP-DEPENDENT (S)-NAD(P)H-HYDRATE DEHYDRATASE"/>
    <property type="match status" value="1"/>
</dbReference>
<evidence type="ECO:0000256" key="19">
    <source>
        <dbReference type="PIRNR" id="PIRNR017184"/>
    </source>
</evidence>
<feature type="binding site" evidence="18">
    <location>
        <position position="170"/>
    </location>
    <ligand>
        <name>K(+)</name>
        <dbReference type="ChEBI" id="CHEBI:29103"/>
    </ligand>
</feature>
<comment type="similarity">
    <text evidence="18">Belongs to the NnrE/AIBP family.</text>
</comment>
<comment type="function">
    <text evidence="18">Catalyzes the epimerization of the S- and R-forms of NAD(P)HX, a damaged form of NAD(P)H that is a result of enzymatic or heat-dependent hydration. This is a prerequisite for the S-specific NAD(P)H-hydrate dehydratase to allow the repair of both epimers of NAD(P)HX.</text>
</comment>
<feature type="binding site" evidence="17">
    <location>
        <position position="452"/>
    </location>
    <ligand>
        <name>AMP</name>
        <dbReference type="ChEBI" id="CHEBI:456215"/>
    </ligand>
</feature>
<dbReference type="PANTHER" id="PTHR12592">
    <property type="entry name" value="ATP-DEPENDENT (S)-NAD(P)H-HYDRATE DEHYDRATASE FAMILY MEMBER"/>
    <property type="match status" value="1"/>
</dbReference>
<dbReference type="EMBL" id="JAGFNY010000008">
    <property type="protein sequence ID" value="MBW7570005.1"/>
    <property type="molecule type" value="Genomic_DNA"/>
</dbReference>
<evidence type="ECO:0000256" key="10">
    <source>
        <dbReference type="ARBA" id="ARBA00023027"/>
    </source>
</evidence>
<evidence type="ECO:0000256" key="11">
    <source>
        <dbReference type="ARBA" id="ARBA00023235"/>
    </source>
</evidence>
<protein>
    <recommendedName>
        <fullName evidence="19">Bifunctional NAD(P)H-hydrate repair enzyme</fullName>
    </recommendedName>
    <alternativeName>
        <fullName evidence="19">Nicotinamide nucleotide repair protein</fullName>
    </alternativeName>
    <domain>
        <recommendedName>
            <fullName evidence="19">ADP-dependent (S)-NAD(P)H-hydrate dehydratase</fullName>
            <ecNumber evidence="19">4.2.1.136</ecNumber>
        </recommendedName>
        <alternativeName>
            <fullName evidence="19">ADP-dependent NAD(P)HX dehydratase</fullName>
        </alternativeName>
    </domain>
    <domain>
        <recommendedName>
            <fullName evidence="19">NAD(P)H-hydrate epimerase</fullName>
            <ecNumber evidence="19">5.1.99.6</ecNumber>
        </recommendedName>
    </domain>
</protein>
<evidence type="ECO:0000256" key="4">
    <source>
        <dbReference type="ARBA" id="ARBA00009524"/>
    </source>
</evidence>
<feature type="binding site" evidence="17">
    <location>
        <position position="387"/>
    </location>
    <ligand>
        <name>(6S)-NADPHX</name>
        <dbReference type="ChEBI" id="CHEBI:64076"/>
    </ligand>
</feature>
<feature type="binding site" evidence="18">
    <location>
        <position position="134"/>
    </location>
    <ligand>
        <name>K(+)</name>
        <dbReference type="ChEBI" id="CHEBI:29103"/>
    </ligand>
</feature>
<dbReference type="RefSeq" id="WP_219937223.1">
    <property type="nucleotide sequence ID" value="NZ_JAGFNY010000008.1"/>
</dbReference>
<comment type="caution">
    <text evidence="18">Lacks conserved residue(s) required for the propagation of feature annotation.</text>
</comment>
<dbReference type="InterPro" id="IPR000631">
    <property type="entry name" value="CARKD"/>
</dbReference>
<keyword evidence="9 18" id="KW-0630">Potassium</keyword>
<evidence type="ECO:0000256" key="2">
    <source>
        <dbReference type="ARBA" id="ARBA00000909"/>
    </source>
</evidence>
<keyword evidence="6 17" id="KW-0547">Nucleotide-binding</keyword>
<evidence type="ECO:0000256" key="3">
    <source>
        <dbReference type="ARBA" id="ARBA00006001"/>
    </source>
</evidence>
<evidence type="ECO:0000256" key="15">
    <source>
        <dbReference type="ARBA" id="ARBA00048238"/>
    </source>
</evidence>
<sequence>MAFPIDVYPADEVKLIEKAYASEHNSDCYDLMLKAGKSVYEAIAEYAPSAKDVWIFCGKGNNGGDGYVLAKMLLESGVSHRVFAIDNPHPQTEAEIAFENYIKAGGHIEYDLPNKGLLPNDGIVEYTAPSVIVDALLGTGIESAPAGVYAKWIMYINQLHSYVFSVDIPSGVVADTGYVPGACIRADITVCMLALKPGLLTGDAVDYTGKILFSSLGVNTQDYASVIDKDLTKYSLPIQNISYEGVKCNLPVRYKSFNKGDSGKVLIIAGAKGMGGAAIICASAALRAGAGLAKVALDDTNISPMLANRPELMSVDLNNEEELVRAIKWADVIAVGPGLGVNERTYKILDYISNLEDTPVIYDADALNVLSTFEQNYYNENRVITPHLGEAARLLGCSIDDLSQDRLAGAYKLWQKYGGVVLLKGAGTIICDGQSFSIIREGSPALATGGSGDLLTGIIVSLLGQGLSLKDASVTAACIHGKAATVYAREHGIIGTLPMDLLSNIQGLINGKL</sequence>
<feature type="binding site" evidence="17">
    <location>
        <position position="277"/>
    </location>
    <ligand>
        <name>(6S)-NADPHX</name>
        <dbReference type="ChEBI" id="CHEBI:64076"/>
    </ligand>
</feature>
<comment type="function">
    <text evidence="17">Catalyzes the dehydration of the S-form of NAD(P)HX at the expense of ADP, which is converted to AMP. Together with NAD(P)HX epimerase, which catalyzes the epimerization of the S- and R-forms, the enzyme allows the repair of both epimers of NAD(P)HX, a damaged form of NAD(P)H that is a result of enzymatic or heat-dependent hydration.</text>
</comment>
<comment type="similarity">
    <text evidence="3 19">In the N-terminal section; belongs to the NnrE/AIBP family.</text>
</comment>
<evidence type="ECO:0000256" key="17">
    <source>
        <dbReference type="HAMAP-Rule" id="MF_01965"/>
    </source>
</evidence>
<gene>
    <name evidence="18" type="primary">nnrE</name>
    <name evidence="17" type="synonym">nnrD</name>
    <name evidence="22" type="ORF">J5V48_03750</name>
</gene>
<keyword evidence="11 18" id="KW-0413">Isomerase</keyword>